<sequence length="561" mass="56882">MDDDIFINIDFEAQGLALQAAETERDELQRRLNEASGQASLLRSRVDRTEREKRDLQARLDAAAGVGGAAAQAATTQGPTAAELARQLEALRQQLAFRDAEAAEERRRSAERDARLAEAQAAAEALAAERANATALRQGSANVARPGGLSSRVTLLGWCGPSAVAPALVNPNFAEGGGSGGAWKSSEAALSRALAWEDGEPAAGRGTGVLRLLLQQLLTQGVSDGLGAAALRALTALVAASRANRGRAAMAPVLTSGALERGAAPMDGVEPGGAREGLRAERGEGSRAGRGKGPLVPGDAVRWRGAWQLLAALLACLAPPPPQLPPARSLLPAASPGASPSRLAIARPPHAGASAERGAASALPSGWGPYKMQRRAMAAVAALLEAQRHGLLLALLSDEAGACATASPVGAAASSSSGHSGGALAQRLVTLADAVTKADGGGVLAVMRVPQLPSDGRGAGAAAAAAAWVERLRLAQEALTLLRGLAADAHTAAAMHEDLAASPAALRTCLVALSRLAQWQPPLPALLACVPLRALRAWAPAIGSSSTARSINPSPGPRADG</sequence>
<reference evidence="3 4" key="1">
    <citation type="journal article" date="2024" name="Nat. Commun.">
        <title>Phylogenomics reveals the evolutionary origins of lichenization in chlorophyte algae.</title>
        <authorList>
            <person name="Puginier C."/>
            <person name="Libourel C."/>
            <person name="Otte J."/>
            <person name="Skaloud P."/>
            <person name="Haon M."/>
            <person name="Grisel S."/>
            <person name="Petersen M."/>
            <person name="Berrin J.G."/>
            <person name="Delaux P.M."/>
            <person name="Dal Grande F."/>
            <person name="Keller J."/>
        </authorList>
    </citation>
    <scope>NUCLEOTIDE SEQUENCE [LARGE SCALE GENOMIC DNA]</scope>
    <source>
        <strain evidence="3 4">SAG 245.80</strain>
    </source>
</reference>
<protein>
    <submittedName>
        <fullName evidence="3">Uncharacterized protein</fullName>
    </submittedName>
</protein>
<gene>
    <name evidence="3" type="ORF">WJX81_007653</name>
</gene>
<evidence type="ECO:0000256" key="1">
    <source>
        <dbReference type="SAM" id="Coils"/>
    </source>
</evidence>
<dbReference type="Proteomes" id="UP001445335">
    <property type="component" value="Unassembled WGS sequence"/>
</dbReference>
<feature type="compositionally biased region" description="Low complexity" evidence="2">
    <location>
        <begin position="327"/>
        <end position="344"/>
    </location>
</feature>
<evidence type="ECO:0000313" key="4">
    <source>
        <dbReference type="Proteomes" id="UP001445335"/>
    </source>
</evidence>
<keyword evidence="1" id="KW-0175">Coiled coil</keyword>
<comment type="caution">
    <text evidence="3">The sequence shown here is derived from an EMBL/GenBank/DDBJ whole genome shotgun (WGS) entry which is preliminary data.</text>
</comment>
<feature type="region of interest" description="Disordered" evidence="2">
    <location>
        <begin position="327"/>
        <end position="357"/>
    </location>
</feature>
<feature type="compositionally biased region" description="Basic and acidic residues" evidence="2">
    <location>
        <begin position="276"/>
        <end position="287"/>
    </location>
</feature>
<accession>A0AAW1S3J7</accession>
<feature type="region of interest" description="Disordered" evidence="2">
    <location>
        <begin position="262"/>
        <end position="295"/>
    </location>
</feature>
<keyword evidence="4" id="KW-1185">Reference proteome</keyword>
<dbReference type="EMBL" id="JALJOU010000013">
    <property type="protein sequence ID" value="KAK9840657.1"/>
    <property type="molecule type" value="Genomic_DNA"/>
</dbReference>
<dbReference type="AlphaFoldDB" id="A0AAW1S3J7"/>
<organism evidence="3 4">
    <name type="scientific">Elliptochloris bilobata</name>
    <dbReference type="NCBI Taxonomy" id="381761"/>
    <lineage>
        <taxon>Eukaryota</taxon>
        <taxon>Viridiplantae</taxon>
        <taxon>Chlorophyta</taxon>
        <taxon>core chlorophytes</taxon>
        <taxon>Trebouxiophyceae</taxon>
        <taxon>Trebouxiophyceae incertae sedis</taxon>
        <taxon>Elliptochloris clade</taxon>
        <taxon>Elliptochloris</taxon>
    </lineage>
</organism>
<evidence type="ECO:0000313" key="3">
    <source>
        <dbReference type="EMBL" id="KAK9840657.1"/>
    </source>
</evidence>
<feature type="coiled-coil region" evidence="1">
    <location>
        <begin position="11"/>
        <end position="136"/>
    </location>
</feature>
<name>A0AAW1S3J7_9CHLO</name>
<proteinExistence type="predicted"/>
<evidence type="ECO:0000256" key="2">
    <source>
        <dbReference type="SAM" id="MobiDB-lite"/>
    </source>
</evidence>